<evidence type="ECO:0000256" key="4">
    <source>
        <dbReference type="ARBA" id="ARBA00023242"/>
    </source>
</evidence>
<keyword evidence="1" id="KW-0479">Metal-binding</keyword>
<comment type="caution">
    <text evidence="7">The sequence shown here is derived from an EMBL/GenBank/DDBJ whole genome shotgun (WGS) entry which is preliminary data.</text>
</comment>
<feature type="compositionally biased region" description="Polar residues" evidence="5">
    <location>
        <begin position="187"/>
        <end position="199"/>
    </location>
</feature>
<dbReference type="GO" id="GO:0008270">
    <property type="term" value="F:zinc ion binding"/>
    <property type="evidence" value="ECO:0007669"/>
    <property type="project" value="InterPro"/>
</dbReference>
<dbReference type="GO" id="GO:0000978">
    <property type="term" value="F:RNA polymerase II cis-regulatory region sequence-specific DNA binding"/>
    <property type="evidence" value="ECO:0007669"/>
    <property type="project" value="TreeGrafter"/>
</dbReference>
<evidence type="ECO:0000256" key="2">
    <source>
        <dbReference type="ARBA" id="ARBA00023015"/>
    </source>
</evidence>
<dbReference type="GO" id="GO:0000435">
    <property type="term" value="P:positive regulation of transcription from RNA polymerase II promoter by galactose"/>
    <property type="evidence" value="ECO:0007669"/>
    <property type="project" value="TreeGrafter"/>
</dbReference>
<dbReference type="Pfam" id="PF04082">
    <property type="entry name" value="Fungal_trans"/>
    <property type="match status" value="1"/>
</dbReference>
<evidence type="ECO:0000256" key="1">
    <source>
        <dbReference type="ARBA" id="ARBA00022723"/>
    </source>
</evidence>
<dbReference type="PROSITE" id="PS00463">
    <property type="entry name" value="ZN2_CY6_FUNGAL_1"/>
    <property type="match status" value="1"/>
</dbReference>
<proteinExistence type="predicted"/>
<organism evidence="7 8">
    <name type="scientific">Colletotrichum sojae</name>
    <dbReference type="NCBI Taxonomy" id="2175907"/>
    <lineage>
        <taxon>Eukaryota</taxon>
        <taxon>Fungi</taxon>
        <taxon>Dikarya</taxon>
        <taxon>Ascomycota</taxon>
        <taxon>Pezizomycotina</taxon>
        <taxon>Sordariomycetes</taxon>
        <taxon>Hypocreomycetidae</taxon>
        <taxon>Glomerellales</taxon>
        <taxon>Glomerellaceae</taxon>
        <taxon>Colletotrichum</taxon>
        <taxon>Colletotrichum orchidearum species complex</taxon>
    </lineage>
</organism>
<keyword evidence="4" id="KW-0539">Nucleus</keyword>
<dbReference type="Pfam" id="PF00172">
    <property type="entry name" value="Zn_clus"/>
    <property type="match status" value="1"/>
</dbReference>
<dbReference type="InterPro" id="IPR036864">
    <property type="entry name" value="Zn2-C6_fun-type_DNA-bd_sf"/>
</dbReference>
<dbReference type="InterPro" id="IPR007219">
    <property type="entry name" value="XnlR_reg_dom"/>
</dbReference>
<keyword evidence="3" id="KW-0804">Transcription</keyword>
<evidence type="ECO:0000256" key="5">
    <source>
        <dbReference type="SAM" id="MobiDB-lite"/>
    </source>
</evidence>
<name>A0A8H6JBY6_9PEZI</name>
<dbReference type="EMBL" id="WIGN01000094">
    <property type="protein sequence ID" value="KAF6809918.1"/>
    <property type="molecule type" value="Genomic_DNA"/>
</dbReference>
<dbReference type="SMART" id="SM00906">
    <property type="entry name" value="Fungal_trans"/>
    <property type="match status" value="1"/>
</dbReference>
<feature type="region of interest" description="Disordered" evidence="5">
    <location>
        <begin position="24"/>
        <end position="91"/>
    </location>
</feature>
<dbReference type="PANTHER" id="PTHR47424:SF5">
    <property type="entry name" value="ZN(II)2CYS6 TRANSCRIPTION FACTOR (EUROFUNG)"/>
    <property type="match status" value="1"/>
</dbReference>
<protein>
    <submittedName>
        <fullName evidence="7">Fungal specific transcription factor domain-containing protein</fullName>
    </submittedName>
</protein>
<evidence type="ECO:0000259" key="6">
    <source>
        <dbReference type="PROSITE" id="PS50048"/>
    </source>
</evidence>
<dbReference type="AlphaFoldDB" id="A0A8H6JBY6"/>
<feature type="compositionally biased region" description="Low complexity" evidence="5">
    <location>
        <begin position="49"/>
        <end position="74"/>
    </location>
</feature>
<dbReference type="GO" id="GO:0006351">
    <property type="term" value="P:DNA-templated transcription"/>
    <property type="evidence" value="ECO:0007669"/>
    <property type="project" value="InterPro"/>
</dbReference>
<evidence type="ECO:0000313" key="7">
    <source>
        <dbReference type="EMBL" id="KAF6809918.1"/>
    </source>
</evidence>
<keyword evidence="2" id="KW-0805">Transcription regulation</keyword>
<dbReference type="InterPro" id="IPR001138">
    <property type="entry name" value="Zn2Cys6_DnaBD"/>
</dbReference>
<feature type="compositionally biased region" description="Polar residues" evidence="5">
    <location>
        <begin position="33"/>
        <end position="48"/>
    </location>
</feature>
<gene>
    <name evidence="7" type="ORF">CSOJ01_06627</name>
</gene>
<evidence type="ECO:0000313" key="8">
    <source>
        <dbReference type="Proteomes" id="UP000652219"/>
    </source>
</evidence>
<dbReference type="Gene3D" id="4.10.240.10">
    <property type="entry name" value="Zn(2)-C6 fungal-type DNA-binding domain"/>
    <property type="match status" value="1"/>
</dbReference>
<evidence type="ECO:0000256" key="3">
    <source>
        <dbReference type="ARBA" id="ARBA00023163"/>
    </source>
</evidence>
<reference evidence="7 8" key="1">
    <citation type="journal article" date="2020" name="Phytopathology">
        <title>Genome Sequence Resources of Colletotrichum truncatum, C. plurivorum, C. musicola, and C. sojae: Four Species Pathogenic to Soybean (Glycine max).</title>
        <authorList>
            <person name="Rogerio F."/>
            <person name="Boufleur T.R."/>
            <person name="Ciampi-Guillardi M."/>
            <person name="Sukno S.A."/>
            <person name="Thon M.R."/>
            <person name="Massola Junior N.S."/>
            <person name="Baroncelli R."/>
        </authorList>
    </citation>
    <scope>NUCLEOTIDE SEQUENCE [LARGE SCALE GENOMIC DNA]</scope>
    <source>
        <strain evidence="7 8">LFN0009</strain>
    </source>
</reference>
<feature type="domain" description="Zn(2)-C6 fungal-type" evidence="6">
    <location>
        <begin position="100"/>
        <end position="129"/>
    </location>
</feature>
<dbReference type="CDD" id="cd00067">
    <property type="entry name" value="GAL4"/>
    <property type="match status" value="1"/>
</dbReference>
<dbReference type="SUPFAM" id="SSF57701">
    <property type="entry name" value="Zn2/Cys6 DNA-binding domain"/>
    <property type="match status" value="1"/>
</dbReference>
<dbReference type="CDD" id="cd12148">
    <property type="entry name" value="fungal_TF_MHR"/>
    <property type="match status" value="1"/>
</dbReference>
<dbReference type="SMART" id="SM00066">
    <property type="entry name" value="GAL4"/>
    <property type="match status" value="1"/>
</dbReference>
<accession>A0A8H6JBY6</accession>
<dbReference type="GO" id="GO:0000981">
    <property type="term" value="F:DNA-binding transcription factor activity, RNA polymerase II-specific"/>
    <property type="evidence" value="ECO:0007669"/>
    <property type="project" value="InterPro"/>
</dbReference>
<sequence>MEQIETQVSDLHYLTQAAVPLPHDRAAAAYSPHNPQAHTPLSATPGDNSANTAGGARAATATGTPSAASVSGSGSKRKSEDESAVAKQQRSKRNRYISIACNECKRRKIKCNGENPCQRCGNLNLACLYAPNCCSNSFKDSEEYKSMSAHMARLQEQVDGLYQSMNALRSETLRLAPIQDKVLPFPSSTVQASPASSLSPLHRPELTQPKQAPFRGPTSMAFSLDVANTTIHNMGYKGIGDGEDQNTPLIVPEGSPFRMPPQEAPTDPLWDFSRDEMIRLCRLHEEEVGIMYPVLKIQSVIEHARNLSSYMESVKKQGLMPMLNDDKTLQLKTVMCCALVVEEHGHSEKAIKLIDSMDTVLNRKLMVEPVDFTSLPALFLLAGYNFLANEEIAAWRVMGQVARLCLEMGIHRRTGLMDIQNEEERKSALTSFWSAYVLDRRWAFNTGLPFVVPDEEIDPDLPMPEEYPYLVAMITYSRLGAKVWRQVAHFGPVLARELRHEDMERLDQEILQWYENVPEEVKLRNWDKEKQMTTTPSYNLQRLRIWTYLRFNQVSMAQGPDLAISDLPQIRIWLYTPILHSATSIMSHMAQAQRVVDLAKDTIRYLNHLNNTTNLYRKIQVFYHQFLTSAISVLFLASVHAPVKFSPTCREEFYTALELVRDLSAKSWVSKRLWRTISSLKEVAPSIGLRNQPDEDAHSSAALAMAGLASGGRMSTSPAAVTQFGRSSFSSSAPTIPQQNAAMEAIPSPNNGTRIQTEMTRIFEGYMGLNGFTGEDGFVAPPSGGLTPTTGMPNPYADNVFYHFREMF</sequence>
<feature type="region of interest" description="Disordered" evidence="5">
    <location>
        <begin position="187"/>
        <end position="218"/>
    </location>
</feature>
<dbReference type="PROSITE" id="PS50048">
    <property type="entry name" value="ZN2_CY6_FUNGAL_2"/>
    <property type="match status" value="1"/>
</dbReference>
<dbReference type="InterPro" id="IPR051127">
    <property type="entry name" value="Fungal_SecMet_Regulators"/>
</dbReference>
<dbReference type="GO" id="GO:0005634">
    <property type="term" value="C:nucleus"/>
    <property type="evidence" value="ECO:0007669"/>
    <property type="project" value="TreeGrafter"/>
</dbReference>
<keyword evidence="8" id="KW-1185">Reference proteome</keyword>
<dbReference type="PANTHER" id="PTHR47424">
    <property type="entry name" value="REGULATORY PROTEIN GAL4"/>
    <property type="match status" value="1"/>
</dbReference>
<dbReference type="Proteomes" id="UP000652219">
    <property type="component" value="Unassembled WGS sequence"/>
</dbReference>